<dbReference type="AlphaFoldDB" id="A0A9N7TKE9"/>
<sequence>MSSFHNANSRYTAGHYHLQHLTWPHQHLHEATTCEAMPAIPTKVDAALLSGGAHRSRLPSLEPKTQRGGALNGESSCSRNPLPHHEKPTITPHKTKPSAYRIEI</sequence>
<protein>
    <submittedName>
        <fullName evidence="2">Uncharacterized protein</fullName>
    </submittedName>
</protein>
<name>A0A9N7TKE9_PLEPL</name>
<dbReference type="EMBL" id="CADEAL010000061">
    <property type="protein sequence ID" value="CAB1413618.1"/>
    <property type="molecule type" value="Genomic_DNA"/>
</dbReference>
<comment type="caution">
    <text evidence="2">The sequence shown here is derived from an EMBL/GenBank/DDBJ whole genome shotgun (WGS) entry which is preliminary data.</text>
</comment>
<evidence type="ECO:0000313" key="3">
    <source>
        <dbReference type="Proteomes" id="UP001153269"/>
    </source>
</evidence>
<evidence type="ECO:0000313" key="2">
    <source>
        <dbReference type="EMBL" id="CAB1413618.1"/>
    </source>
</evidence>
<dbReference type="Proteomes" id="UP001153269">
    <property type="component" value="Unassembled WGS sequence"/>
</dbReference>
<proteinExistence type="predicted"/>
<keyword evidence="3" id="KW-1185">Reference proteome</keyword>
<organism evidence="2 3">
    <name type="scientific">Pleuronectes platessa</name>
    <name type="common">European plaice</name>
    <dbReference type="NCBI Taxonomy" id="8262"/>
    <lineage>
        <taxon>Eukaryota</taxon>
        <taxon>Metazoa</taxon>
        <taxon>Chordata</taxon>
        <taxon>Craniata</taxon>
        <taxon>Vertebrata</taxon>
        <taxon>Euteleostomi</taxon>
        <taxon>Actinopterygii</taxon>
        <taxon>Neopterygii</taxon>
        <taxon>Teleostei</taxon>
        <taxon>Neoteleostei</taxon>
        <taxon>Acanthomorphata</taxon>
        <taxon>Carangaria</taxon>
        <taxon>Pleuronectiformes</taxon>
        <taxon>Pleuronectoidei</taxon>
        <taxon>Pleuronectidae</taxon>
        <taxon>Pleuronectes</taxon>
    </lineage>
</organism>
<feature type="region of interest" description="Disordered" evidence="1">
    <location>
        <begin position="54"/>
        <end position="104"/>
    </location>
</feature>
<gene>
    <name evidence="2" type="ORF">PLEPLA_LOCUS1318</name>
</gene>
<reference evidence="2" key="1">
    <citation type="submission" date="2020-03" db="EMBL/GenBank/DDBJ databases">
        <authorList>
            <person name="Weist P."/>
        </authorList>
    </citation>
    <scope>NUCLEOTIDE SEQUENCE</scope>
</reference>
<accession>A0A9N7TKE9</accession>
<evidence type="ECO:0000256" key="1">
    <source>
        <dbReference type="SAM" id="MobiDB-lite"/>
    </source>
</evidence>